<dbReference type="OMA" id="EAENVGW"/>
<organism evidence="5 6">
    <name type="scientific">Diutina rugosa</name>
    <name type="common">Yeast</name>
    <name type="synonym">Candida rugosa</name>
    <dbReference type="NCBI Taxonomy" id="5481"/>
    <lineage>
        <taxon>Eukaryota</taxon>
        <taxon>Fungi</taxon>
        <taxon>Dikarya</taxon>
        <taxon>Ascomycota</taxon>
        <taxon>Saccharomycotina</taxon>
        <taxon>Pichiomycetes</taxon>
        <taxon>Debaryomycetaceae</taxon>
        <taxon>Diutina</taxon>
    </lineage>
</organism>
<dbReference type="InterPro" id="IPR036770">
    <property type="entry name" value="Ankyrin_rpt-contain_sf"/>
</dbReference>
<reference evidence="5 6" key="1">
    <citation type="submission" date="2019-07" db="EMBL/GenBank/DDBJ databases">
        <title>Genome assembly of two rare yeast pathogens: Diutina rugosa and Trichomonascus ciferrii.</title>
        <authorList>
            <person name="Mixao V."/>
            <person name="Saus E."/>
            <person name="Hansen A."/>
            <person name="Lass-Flor C."/>
            <person name="Gabaldon T."/>
        </authorList>
    </citation>
    <scope>NUCLEOTIDE SEQUENCE [LARGE SCALE GENOMIC DNA]</scope>
    <source>
        <strain evidence="5 6">CBS 613</strain>
    </source>
</reference>
<evidence type="ECO:0000313" key="6">
    <source>
        <dbReference type="Proteomes" id="UP000449547"/>
    </source>
</evidence>
<accession>A0A642UEE2</accession>
<feature type="repeat" description="ANK" evidence="3">
    <location>
        <begin position="43"/>
        <end position="65"/>
    </location>
</feature>
<dbReference type="InterPro" id="IPR002110">
    <property type="entry name" value="Ankyrin_rpt"/>
</dbReference>
<protein>
    <submittedName>
        <fullName evidence="5">Uncharacterized protein</fullName>
    </submittedName>
</protein>
<dbReference type="GeneID" id="54783817"/>
<dbReference type="RefSeq" id="XP_034010042.1">
    <property type="nucleotide sequence ID" value="XM_034158118.1"/>
</dbReference>
<feature type="repeat" description="ANK" evidence="3">
    <location>
        <begin position="82"/>
        <end position="104"/>
    </location>
</feature>
<dbReference type="PANTHER" id="PTHR24198">
    <property type="entry name" value="ANKYRIN REPEAT AND PROTEIN KINASE DOMAIN-CONTAINING PROTEIN"/>
    <property type="match status" value="1"/>
</dbReference>
<dbReference type="Pfam" id="PF12796">
    <property type="entry name" value="Ank_2"/>
    <property type="match status" value="1"/>
</dbReference>
<comment type="caution">
    <text evidence="5">The sequence shown here is derived from an EMBL/GenBank/DDBJ whole genome shotgun (WGS) entry which is preliminary data.</text>
</comment>
<dbReference type="Gene3D" id="1.25.40.20">
    <property type="entry name" value="Ankyrin repeat-containing domain"/>
    <property type="match status" value="1"/>
</dbReference>
<dbReference type="GO" id="GO:0005737">
    <property type="term" value="C:cytoplasm"/>
    <property type="evidence" value="ECO:0007669"/>
    <property type="project" value="TreeGrafter"/>
</dbReference>
<name>A0A642UEE2_DIURU</name>
<evidence type="ECO:0000256" key="3">
    <source>
        <dbReference type="PROSITE-ProRule" id="PRU00023"/>
    </source>
</evidence>
<sequence length="205" mass="22750">MELTQEEMDCVNYDAREGDLDTLKEIFEEIGGASLLTIKDDNTGATPIHMAAGNGHLETVEYLLSLVSKDEAQQLVSQQNESGNTALHWAAFAGHLPVVKVLIETYKADPFAKNSLGHDAIYEAEANNQEEVETWLLQNFALEETIKVEDHGEDTKITYTPGTESYEQDKLAREAQEEAQEDAQKKNGDSTTKLAEETEKLTVSE</sequence>
<keyword evidence="6" id="KW-1185">Reference proteome</keyword>
<gene>
    <name evidence="5" type="ORF">DIURU_005166</name>
</gene>
<evidence type="ECO:0000256" key="2">
    <source>
        <dbReference type="ARBA" id="ARBA00023043"/>
    </source>
</evidence>
<dbReference type="OrthoDB" id="10057496at2759"/>
<keyword evidence="1" id="KW-0677">Repeat</keyword>
<dbReference type="VEuPathDB" id="FungiDB:DIURU_005166"/>
<proteinExistence type="predicted"/>
<dbReference type="EMBL" id="SWFT01000155">
    <property type="protein sequence ID" value="KAA8897567.1"/>
    <property type="molecule type" value="Genomic_DNA"/>
</dbReference>
<dbReference type="SMART" id="SM00248">
    <property type="entry name" value="ANK"/>
    <property type="match status" value="2"/>
</dbReference>
<dbReference type="SUPFAM" id="SSF48403">
    <property type="entry name" value="Ankyrin repeat"/>
    <property type="match status" value="1"/>
</dbReference>
<dbReference type="PROSITE" id="PS50088">
    <property type="entry name" value="ANK_REPEAT"/>
    <property type="match status" value="2"/>
</dbReference>
<feature type="compositionally biased region" description="Basic and acidic residues" evidence="4">
    <location>
        <begin position="167"/>
        <end position="205"/>
    </location>
</feature>
<dbReference type="PROSITE" id="PS50297">
    <property type="entry name" value="ANK_REP_REGION"/>
    <property type="match status" value="2"/>
</dbReference>
<keyword evidence="2 3" id="KW-0040">ANK repeat</keyword>
<evidence type="ECO:0000313" key="5">
    <source>
        <dbReference type="EMBL" id="KAA8897567.1"/>
    </source>
</evidence>
<feature type="region of interest" description="Disordered" evidence="4">
    <location>
        <begin position="152"/>
        <end position="205"/>
    </location>
</feature>
<dbReference type="Proteomes" id="UP000449547">
    <property type="component" value="Unassembled WGS sequence"/>
</dbReference>
<dbReference type="AlphaFoldDB" id="A0A642UEE2"/>
<evidence type="ECO:0000256" key="1">
    <source>
        <dbReference type="ARBA" id="ARBA00022737"/>
    </source>
</evidence>
<evidence type="ECO:0000256" key="4">
    <source>
        <dbReference type="SAM" id="MobiDB-lite"/>
    </source>
</evidence>
<dbReference type="PANTHER" id="PTHR24198:SF185">
    <property type="entry name" value="ANKYRIN-3"/>
    <property type="match status" value="1"/>
</dbReference>